<sequence>MGRTNLRIFLVVASVCFFVLADQVTDILNGVSHNLAGNESVIEHNTSATHESQNSTKATTKSCVSMLTVAVPLTFFFIF</sequence>
<feature type="signal peptide" evidence="1">
    <location>
        <begin position="1"/>
        <end position="21"/>
    </location>
</feature>
<dbReference type="Proteomes" id="UP001303046">
    <property type="component" value="Unassembled WGS sequence"/>
</dbReference>
<proteinExistence type="predicted"/>
<gene>
    <name evidence="2" type="primary">Necator_chrIV.g13526</name>
    <name evidence="2" type="ORF">RB195_000235</name>
</gene>
<organism evidence="2 3">
    <name type="scientific">Necator americanus</name>
    <name type="common">Human hookworm</name>
    <dbReference type="NCBI Taxonomy" id="51031"/>
    <lineage>
        <taxon>Eukaryota</taxon>
        <taxon>Metazoa</taxon>
        <taxon>Ecdysozoa</taxon>
        <taxon>Nematoda</taxon>
        <taxon>Chromadorea</taxon>
        <taxon>Rhabditida</taxon>
        <taxon>Rhabditina</taxon>
        <taxon>Rhabditomorpha</taxon>
        <taxon>Strongyloidea</taxon>
        <taxon>Ancylostomatidae</taxon>
        <taxon>Bunostominae</taxon>
        <taxon>Necator</taxon>
    </lineage>
</organism>
<feature type="chain" id="PRO_5045950060" evidence="1">
    <location>
        <begin position="22"/>
        <end position="79"/>
    </location>
</feature>
<name>A0ABR1D9U0_NECAM</name>
<reference evidence="2 3" key="1">
    <citation type="submission" date="2023-08" db="EMBL/GenBank/DDBJ databases">
        <title>A Necator americanus chromosomal reference genome.</title>
        <authorList>
            <person name="Ilik V."/>
            <person name="Petrzelkova K.J."/>
            <person name="Pardy F."/>
            <person name="Fuh T."/>
            <person name="Niatou-Singa F.S."/>
            <person name="Gouil Q."/>
            <person name="Baker L."/>
            <person name="Ritchie M.E."/>
            <person name="Jex A.R."/>
            <person name="Gazzola D."/>
            <person name="Li H."/>
            <person name="Toshio Fujiwara R."/>
            <person name="Zhan B."/>
            <person name="Aroian R.V."/>
            <person name="Pafco B."/>
            <person name="Schwarz E.M."/>
        </authorList>
    </citation>
    <scope>NUCLEOTIDE SEQUENCE [LARGE SCALE GENOMIC DNA]</scope>
    <source>
        <strain evidence="2 3">Aroian</strain>
        <tissue evidence="2">Whole animal</tissue>
    </source>
</reference>
<evidence type="ECO:0000256" key="1">
    <source>
        <dbReference type="SAM" id="SignalP"/>
    </source>
</evidence>
<evidence type="ECO:0000313" key="2">
    <source>
        <dbReference type="EMBL" id="KAK6746866.1"/>
    </source>
</evidence>
<keyword evidence="1" id="KW-0732">Signal</keyword>
<keyword evidence="3" id="KW-1185">Reference proteome</keyword>
<evidence type="ECO:0000313" key="3">
    <source>
        <dbReference type="Proteomes" id="UP001303046"/>
    </source>
</evidence>
<protein>
    <submittedName>
        <fullName evidence="2">Uncharacterized protein</fullName>
    </submittedName>
</protein>
<accession>A0ABR1D9U0</accession>
<comment type="caution">
    <text evidence="2">The sequence shown here is derived from an EMBL/GenBank/DDBJ whole genome shotgun (WGS) entry which is preliminary data.</text>
</comment>
<dbReference type="EMBL" id="JAVFWL010000004">
    <property type="protein sequence ID" value="KAK6746866.1"/>
    <property type="molecule type" value="Genomic_DNA"/>
</dbReference>